<organism evidence="2 3">
    <name type="scientific">Ramazzottius varieornatus</name>
    <name type="common">Water bear</name>
    <name type="synonym">Tardigrade</name>
    <dbReference type="NCBI Taxonomy" id="947166"/>
    <lineage>
        <taxon>Eukaryota</taxon>
        <taxon>Metazoa</taxon>
        <taxon>Ecdysozoa</taxon>
        <taxon>Tardigrada</taxon>
        <taxon>Eutardigrada</taxon>
        <taxon>Parachela</taxon>
        <taxon>Hypsibioidea</taxon>
        <taxon>Ramazzottiidae</taxon>
        <taxon>Ramazzottius</taxon>
    </lineage>
</organism>
<reference evidence="2 3" key="1">
    <citation type="journal article" date="2016" name="Nat. Commun.">
        <title>Extremotolerant tardigrade genome and improved radiotolerance of human cultured cells by tardigrade-unique protein.</title>
        <authorList>
            <person name="Hashimoto T."/>
            <person name="Horikawa D.D."/>
            <person name="Saito Y."/>
            <person name="Kuwahara H."/>
            <person name="Kozuka-Hata H."/>
            <person name="Shin-I T."/>
            <person name="Minakuchi Y."/>
            <person name="Ohishi K."/>
            <person name="Motoyama A."/>
            <person name="Aizu T."/>
            <person name="Enomoto A."/>
            <person name="Kondo K."/>
            <person name="Tanaka S."/>
            <person name="Hara Y."/>
            <person name="Koshikawa S."/>
            <person name="Sagara H."/>
            <person name="Miura T."/>
            <person name="Yokobori S."/>
            <person name="Miyagawa K."/>
            <person name="Suzuki Y."/>
            <person name="Kubo T."/>
            <person name="Oyama M."/>
            <person name="Kohara Y."/>
            <person name="Fujiyama A."/>
            <person name="Arakawa K."/>
            <person name="Katayama T."/>
            <person name="Toyoda A."/>
            <person name="Kunieda T."/>
        </authorList>
    </citation>
    <scope>NUCLEOTIDE SEQUENCE [LARGE SCALE GENOMIC DNA]</scope>
    <source>
        <strain evidence="2 3">YOKOZUNA-1</strain>
    </source>
</reference>
<proteinExistence type="predicted"/>
<feature type="signal peptide" evidence="1">
    <location>
        <begin position="1"/>
        <end position="20"/>
    </location>
</feature>
<name>A0A1D1ULE9_RAMVA</name>
<evidence type="ECO:0000256" key="1">
    <source>
        <dbReference type="SAM" id="SignalP"/>
    </source>
</evidence>
<accession>A0A1D1ULE9</accession>
<dbReference type="AlphaFoldDB" id="A0A1D1ULE9"/>
<keyword evidence="3" id="KW-1185">Reference proteome</keyword>
<evidence type="ECO:0000313" key="3">
    <source>
        <dbReference type="Proteomes" id="UP000186922"/>
    </source>
</evidence>
<keyword evidence="1" id="KW-0732">Signal</keyword>
<protein>
    <submittedName>
        <fullName evidence="2">Uncharacterized protein</fullName>
    </submittedName>
</protein>
<evidence type="ECO:0000313" key="2">
    <source>
        <dbReference type="EMBL" id="GAU90559.1"/>
    </source>
</evidence>
<dbReference type="EMBL" id="BDGG01000001">
    <property type="protein sequence ID" value="GAU90559.1"/>
    <property type="molecule type" value="Genomic_DNA"/>
</dbReference>
<feature type="chain" id="PRO_5008897349" evidence="1">
    <location>
        <begin position="21"/>
        <end position="116"/>
    </location>
</feature>
<dbReference type="Proteomes" id="UP000186922">
    <property type="component" value="Unassembled WGS sequence"/>
</dbReference>
<comment type="caution">
    <text evidence="2">The sequence shown here is derived from an EMBL/GenBank/DDBJ whole genome shotgun (WGS) entry which is preliminary data.</text>
</comment>
<gene>
    <name evidence="2" type="primary">RvY_02960-1</name>
    <name evidence="2" type="synonym">RvY_02960.1</name>
    <name evidence="2" type="ORF">RvY_02960</name>
</gene>
<sequence length="116" mass="13017">MLPLATLALYFASAITYIDASVYTVKCYQCAYNFPQPYPADGVPMNYDYVWRKPPAAVCLSGSVDDLSPYLQDCSGHRELQEADVWNTSPAVLTCYTTFFYSDETKTKRKLSPSQA</sequence>